<dbReference type="SUPFAM" id="SSF52025">
    <property type="entry name" value="PA domain"/>
    <property type="match status" value="1"/>
</dbReference>
<evidence type="ECO:0000313" key="4">
    <source>
        <dbReference type="Proteomes" id="UP000078459"/>
    </source>
</evidence>
<dbReference type="InterPro" id="IPR007484">
    <property type="entry name" value="Peptidase_M28"/>
</dbReference>
<organism evidence="3 4">
    <name type="scientific">Pedobacter psychrophilus</name>
    <dbReference type="NCBI Taxonomy" id="1826909"/>
    <lineage>
        <taxon>Bacteria</taxon>
        <taxon>Pseudomonadati</taxon>
        <taxon>Bacteroidota</taxon>
        <taxon>Sphingobacteriia</taxon>
        <taxon>Sphingobacteriales</taxon>
        <taxon>Sphingobacteriaceae</taxon>
        <taxon>Pedobacter</taxon>
    </lineage>
</organism>
<dbReference type="InterPro" id="IPR046450">
    <property type="entry name" value="PA_dom_sf"/>
</dbReference>
<feature type="chain" id="PRO_5008100607" description="Peptidase M28 domain-containing protein" evidence="1">
    <location>
        <begin position="20"/>
        <end position="528"/>
    </location>
</feature>
<dbReference type="PANTHER" id="PTHR12147">
    <property type="entry name" value="METALLOPEPTIDASE M28 FAMILY MEMBER"/>
    <property type="match status" value="1"/>
</dbReference>
<dbReference type="RefSeq" id="WP_068820662.1">
    <property type="nucleotide sequence ID" value="NZ_LWHJ01000011.1"/>
</dbReference>
<dbReference type="SUPFAM" id="SSF53187">
    <property type="entry name" value="Zn-dependent exopeptidases"/>
    <property type="match status" value="1"/>
</dbReference>
<evidence type="ECO:0000259" key="2">
    <source>
        <dbReference type="Pfam" id="PF04389"/>
    </source>
</evidence>
<dbReference type="GO" id="GO:0006508">
    <property type="term" value="P:proteolysis"/>
    <property type="evidence" value="ECO:0007669"/>
    <property type="project" value="InterPro"/>
</dbReference>
<comment type="caution">
    <text evidence="3">The sequence shown here is derived from an EMBL/GenBank/DDBJ whole genome shotgun (WGS) entry which is preliminary data.</text>
</comment>
<evidence type="ECO:0000313" key="3">
    <source>
        <dbReference type="EMBL" id="OAQ41631.1"/>
    </source>
</evidence>
<reference evidence="3 4" key="1">
    <citation type="submission" date="2016-04" db="EMBL/GenBank/DDBJ databases">
        <authorList>
            <person name="Evans L.H."/>
            <person name="Alamgir A."/>
            <person name="Owens N."/>
            <person name="Weber N.D."/>
            <person name="Virtaneva K."/>
            <person name="Barbian K."/>
            <person name="Babar A."/>
            <person name="Rosenke K."/>
        </authorList>
    </citation>
    <scope>NUCLEOTIDE SEQUENCE [LARGE SCALE GENOMIC DNA]</scope>
    <source>
        <strain evidence="3 4">CCM 8644</strain>
    </source>
</reference>
<name>A0A179DKT4_9SPHI</name>
<keyword evidence="4" id="KW-1185">Reference proteome</keyword>
<keyword evidence="1" id="KW-0732">Signal</keyword>
<dbReference type="PANTHER" id="PTHR12147:SF26">
    <property type="entry name" value="PEPTIDASE M28 DOMAIN-CONTAINING PROTEIN"/>
    <property type="match status" value="1"/>
</dbReference>
<gene>
    <name evidence="3" type="ORF">A5893_00535</name>
</gene>
<accession>A0A179DKT4</accession>
<dbReference type="AlphaFoldDB" id="A0A179DKT4"/>
<dbReference type="InterPro" id="IPR045175">
    <property type="entry name" value="M28_fam"/>
</dbReference>
<dbReference type="STRING" id="1826909.A5893_00535"/>
<dbReference type="EMBL" id="LWHJ01000011">
    <property type="protein sequence ID" value="OAQ41631.1"/>
    <property type="molecule type" value="Genomic_DNA"/>
</dbReference>
<protein>
    <recommendedName>
        <fullName evidence="2">Peptidase M28 domain-containing protein</fullName>
    </recommendedName>
</protein>
<feature type="signal peptide" evidence="1">
    <location>
        <begin position="1"/>
        <end position="19"/>
    </location>
</feature>
<proteinExistence type="predicted"/>
<sequence length="528" mass="58836">MKKQLFIIPFLALAFLANAQDKTAMKYAATITKEDASTRLNILAADGMEGRETGKAGALRAAEYIKSQFQSFGLKGPVNSSSYFQMLDLKEKSLDKREIVASGKTLEFLKDYYILPGTFNDTKSNYKEFVFVGYGIASEKYDDLTNADLTGKVAIILTGEPMVDGKSLITGTTKMSEWSTSRNKKLAALKAKNPIAIITLSNDMARMQNAKAFFERPSLVLGKETANQNLLNLYFSKEAINNLMSKSDKNIDGLINSIKETSKPATFGFFSDLSVDIKSKMTALEAKNVLGFMEGSDAKLKSEILVVTAHYDHVGVGEDGDVFNGADDDGSGTTGVLEIAEAFSKAKKAGKGPKRSILFMTVVGEEKGLLGSEWYSENPVFPLENTIADLNIDMIGRVGELYKGKQDSANYVYVIGSEKLSSTLKEISEKTNKTYTNMVLDYKYDEPTDPNRFYYRSDHYNFAKHGIPIIFYFNGVHEDYHKKTDEVKKINFPLLTKRAQLVFYTAWDLANRAERPKVDRENDMPSNR</sequence>
<dbReference type="Pfam" id="PF04389">
    <property type="entry name" value="Peptidase_M28"/>
    <property type="match status" value="1"/>
</dbReference>
<dbReference type="OrthoDB" id="9764939at2"/>
<evidence type="ECO:0000256" key="1">
    <source>
        <dbReference type="SAM" id="SignalP"/>
    </source>
</evidence>
<feature type="domain" description="Peptidase M28" evidence="2">
    <location>
        <begin position="288"/>
        <end position="504"/>
    </location>
</feature>
<dbReference type="Proteomes" id="UP000078459">
    <property type="component" value="Unassembled WGS sequence"/>
</dbReference>
<reference evidence="3 4" key="2">
    <citation type="submission" date="2016-06" db="EMBL/GenBank/DDBJ databases">
        <title>Pedobacter psychrophilus sp. nov., isolated from Antarctic fragmentary rock.</title>
        <authorList>
            <person name="Svec P."/>
        </authorList>
    </citation>
    <scope>NUCLEOTIDE SEQUENCE [LARGE SCALE GENOMIC DNA]</scope>
    <source>
        <strain evidence="3 4">CCM 8644</strain>
    </source>
</reference>
<dbReference type="GO" id="GO:0008235">
    <property type="term" value="F:metalloexopeptidase activity"/>
    <property type="evidence" value="ECO:0007669"/>
    <property type="project" value="InterPro"/>
</dbReference>
<dbReference type="Gene3D" id="3.40.630.10">
    <property type="entry name" value="Zn peptidases"/>
    <property type="match status" value="2"/>
</dbReference>